<dbReference type="InterPro" id="IPR011704">
    <property type="entry name" value="ATPase_dyneun-rel_AAA"/>
</dbReference>
<proteinExistence type="predicted"/>
<dbReference type="Gene3D" id="3.40.50.300">
    <property type="entry name" value="P-loop containing nucleotide triphosphate hydrolases"/>
    <property type="match status" value="1"/>
</dbReference>
<dbReference type="SMART" id="SM00382">
    <property type="entry name" value="AAA"/>
    <property type="match status" value="1"/>
</dbReference>
<feature type="domain" description="AAA+ ATPase" evidence="2">
    <location>
        <begin position="40"/>
        <end position="187"/>
    </location>
</feature>
<dbReference type="PANTHER" id="PTHR42759:SF1">
    <property type="entry name" value="MAGNESIUM-CHELATASE SUBUNIT CHLD"/>
    <property type="match status" value="1"/>
</dbReference>
<gene>
    <name evidence="3" type="ORF">J9259_03735</name>
    <name evidence="4" type="ORF">KIY12_07925</name>
</gene>
<dbReference type="Pfam" id="PF07728">
    <property type="entry name" value="AAA_5"/>
    <property type="match status" value="1"/>
</dbReference>
<evidence type="ECO:0000313" key="5">
    <source>
        <dbReference type="Proteomes" id="UP000750197"/>
    </source>
</evidence>
<accession>A0A8J7YPQ3</accession>
<dbReference type="GO" id="GO:0005524">
    <property type="term" value="F:ATP binding"/>
    <property type="evidence" value="ECO:0007669"/>
    <property type="project" value="InterPro"/>
</dbReference>
<evidence type="ECO:0000256" key="1">
    <source>
        <dbReference type="SAM" id="MobiDB-lite"/>
    </source>
</evidence>
<dbReference type="EMBL" id="JAGVSJ010000006">
    <property type="protein sequence ID" value="MBX8631619.1"/>
    <property type="molecule type" value="Genomic_DNA"/>
</dbReference>
<dbReference type="AlphaFoldDB" id="A0A8J7YPQ3"/>
<dbReference type="Proteomes" id="UP000716004">
    <property type="component" value="Unassembled WGS sequence"/>
</dbReference>
<feature type="compositionally biased region" description="Basic and acidic residues" evidence="1">
    <location>
        <begin position="294"/>
        <end position="317"/>
    </location>
</feature>
<dbReference type="GO" id="GO:0016887">
    <property type="term" value="F:ATP hydrolysis activity"/>
    <property type="evidence" value="ECO:0007669"/>
    <property type="project" value="InterPro"/>
</dbReference>
<evidence type="ECO:0000313" key="3">
    <source>
        <dbReference type="EMBL" id="MBX8631619.1"/>
    </source>
</evidence>
<dbReference type="CDD" id="cd00009">
    <property type="entry name" value="AAA"/>
    <property type="match status" value="1"/>
</dbReference>
<sequence>MREASLTQDTLYEAVREIKSRHSIVGRDEELAEALMCVSAGRHILIEGPVGVGKTVLASSIAEYLGRPIFRVDGDERYTEQKLTGWFDPPAVMQRGYTHESFISGPLSNAMTQGGILFINELNRLNEGVQNVLLPAMDEGKIEIPRIGTIYAKEGFLIISTQNPREFIATSSISEALSDRFELLPLSYQSEAEEREIVERRTGTRDRKVVETIVAIIRETRVHPSVRRGASIRAATSMAAIMNYLGTDVEDYRKAAYLALPTRIELREDSKKNVYEIIDEIIDKAVFSSASLKPEAKPQDAVEDTKGTGEEKKTIRK</sequence>
<reference evidence="4" key="1">
    <citation type="submission" date="2021-05" db="EMBL/GenBank/DDBJ databases">
        <title>Genomic insights into ecological role and evolution of a novel Thermoplasmata order Candidatus Sysuiplasmatales.</title>
        <authorList>
            <person name="Yuan Y."/>
        </authorList>
    </citation>
    <scope>NUCLEOTIDE SEQUENCE</scope>
    <source>
        <strain evidence="4">TUT19-bin139</strain>
        <strain evidence="3">YP2-bin.285</strain>
    </source>
</reference>
<dbReference type="InterPro" id="IPR003593">
    <property type="entry name" value="AAA+_ATPase"/>
</dbReference>
<dbReference type="InterPro" id="IPR050764">
    <property type="entry name" value="CbbQ/NirQ/NorQ/GpvN"/>
</dbReference>
<protein>
    <submittedName>
        <fullName evidence="4">MoxR family ATPase</fullName>
    </submittedName>
</protein>
<dbReference type="InterPro" id="IPR027417">
    <property type="entry name" value="P-loop_NTPase"/>
</dbReference>
<evidence type="ECO:0000259" key="2">
    <source>
        <dbReference type="SMART" id="SM00382"/>
    </source>
</evidence>
<name>A0A8J7YPQ3_9ARCH</name>
<dbReference type="EMBL" id="JAHEAC010000081">
    <property type="protein sequence ID" value="MBX8644630.1"/>
    <property type="molecule type" value="Genomic_DNA"/>
</dbReference>
<organism evidence="4 5">
    <name type="scientific">Candidatus Sysuiplasma superficiale</name>
    <dbReference type="NCBI Taxonomy" id="2823368"/>
    <lineage>
        <taxon>Archaea</taxon>
        <taxon>Methanobacteriati</taxon>
        <taxon>Thermoplasmatota</taxon>
        <taxon>Thermoplasmata</taxon>
        <taxon>Candidatus Sysuiplasmatales</taxon>
        <taxon>Candidatus Sysuiplasmataceae</taxon>
        <taxon>Candidatus Sysuiplasma</taxon>
    </lineage>
</organism>
<comment type="caution">
    <text evidence="4">The sequence shown here is derived from an EMBL/GenBank/DDBJ whole genome shotgun (WGS) entry which is preliminary data.</text>
</comment>
<feature type="region of interest" description="Disordered" evidence="1">
    <location>
        <begin position="292"/>
        <end position="317"/>
    </location>
</feature>
<dbReference type="SUPFAM" id="SSF52540">
    <property type="entry name" value="P-loop containing nucleoside triphosphate hydrolases"/>
    <property type="match status" value="1"/>
</dbReference>
<dbReference type="Proteomes" id="UP000750197">
    <property type="component" value="Unassembled WGS sequence"/>
</dbReference>
<dbReference type="PANTHER" id="PTHR42759">
    <property type="entry name" value="MOXR FAMILY PROTEIN"/>
    <property type="match status" value="1"/>
</dbReference>
<evidence type="ECO:0000313" key="4">
    <source>
        <dbReference type="EMBL" id="MBX8644630.1"/>
    </source>
</evidence>